<feature type="domain" description="Serine aminopeptidase S33" evidence="2">
    <location>
        <begin position="229"/>
        <end position="441"/>
    </location>
</feature>
<dbReference type="EMBL" id="JBHTIF010000002">
    <property type="protein sequence ID" value="MFD0726678.1"/>
    <property type="molecule type" value="Genomic_DNA"/>
</dbReference>
<dbReference type="InterPro" id="IPR022742">
    <property type="entry name" value="Hydrolase_4"/>
</dbReference>
<name>A0ABW2YEW4_9GAMM</name>
<protein>
    <submittedName>
        <fullName evidence="4">Alpha/beta fold hydrolase</fullName>
    </submittedName>
</protein>
<dbReference type="PANTHER" id="PTHR43265:SF1">
    <property type="entry name" value="ESTERASE ESTD"/>
    <property type="match status" value="1"/>
</dbReference>
<dbReference type="Pfam" id="PF12146">
    <property type="entry name" value="Hydrolase_4"/>
    <property type="match status" value="1"/>
</dbReference>
<dbReference type="PANTHER" id="PTHR43265">
    <property type="entry name" value="ESTERASE ESTD"/>
    <property type="match status" value="1"/>
</dbReference>
<dbReference type="Proteomes" id="UP001597110">
    <property type="component" value="Unassembled WGS sequence"/>
</dbReference>
<keyword evidence="5" id="KW-1185">Reference proteome</keyword>
<evidence type="ECO:0000313" key="4">
    <source>
        <dbReference type="EMBL" id="MFD0726678.1"/>
    </source>
</evidence>
<evidence type="ECO:0000259" key="3">
    <source>
        <dbReference type="Pfam" id="PF13026"/>
    </source>
</evidence>
<reference evidence="5" key="1">
    <citation type="journal article" date="2019" name="Int. J. Syst. Evol. Microbiol.">
        <title>The Global Catalogue of Microorganisms (GCM) 10K type strain sequencing project: providing services to taxonomists for standard genome sequencing and annotation.</title>
        <authorList>
            <consortium name="The Broad Institute Genomics Platform"/>
            <consortium name="The Broad Institute Genome Sequencing Center for Infectious Disease"/>
            <person name="Wu L."/>
            <person name="Ma J."/>
        </authorList>
    </citation>
    <scope>NUCLEOTIDE SEQUENCE [LARGE SCALE GENOMIC DNA]</scope>
    <source>
        <strain evidence="5">CCUG 55585</strain>
    </source>
</reference>
<dbReference type="InterPro" id="IPR029058">
    <property type="entry name" value="AB_hydrolase_fold"/>
</dbReference>
<dbReference type="GO" id="GO:0016787">
    <property type="term" value="F:hydrolase activity"/>
    <property type="evidence" value="ECO:0007669"/>
    <property type="project" value="UniProtKB-KW"/>
</dbReference>
<dbReference type="PROSITE" id="PS00708">
    <property type="entry name" value="PRO_ENDOPEP_SER"/>
    <property type="match status" value="1"/>
</dbReference>
<dbReference type="InterPro" id="IPR002471">
    <property type="entry name" value="Pept_S9_AS"/>
</dbReference>
<sequence>MIHVIRQIERRLPASQRRRLAPRLLLASALALALGTGVLVATESRAQDAPASAPVNAETLAFDAVREALQVIDAFLAGDTAAVHARFDATMAAAVSAEQLAQGLASIQASAGALQSRGEPTSDLREDGALVTQSLRFERAELVVLVAFDKDRRIAGFALRPPKAPAAEVPPVPADAMYEESEVRIGDAATGLPATLTMPKGKGPFPAVVLVHGSGPQDRHSTIGPNRPFLDIARGLAERGIAVLRYEKRTKAQPQAFMDGGATIDRETTDDALLAVQTLRALPGVNAKRVFVLGHSLGGMMAPRIAQRDPKIAGIVLLAAPSRPLLDILIEQNKRLAVLDDGRISEQENAAIMRLSDSVKAVRDGREMTAAQGPLGLSPEYWRTVEAVDPVAEAARIKQPMLILQGARDIQVVDADWQNWREAFHDDARVTFKLYESLNHLAIPGEGDGSLAEYTRPGQVAPELIADVAAWIKAPKATAAPKTDR</sequence>
<dbReference type="RefSeq" id="WP_386824737.1">
    <property type="nucleotide sequence ID" value="NZ_JBHTIF010000002.1"/>
</dbReference>
<dbReference type="SUPFAM" id="SSF53474">
    <property type="entry name" value="alpha/beta-Hydrolases"/>
    <property type="match status" value="1"/>
</dbReference>
<dbReference type="InterPro" id="IPR053145">
    <property type="entry name" value="AB_hydrolase_Est10"/>
</dbReference>
<organism evidence="4 5">
    <name type="scientific">Lysobacter brunescens</name>
    <dbReference type="NCBI Taxonomy" id="262323"/>
    <lineage>
        <taxon>Bacteria</taxon>
        <taxon>Pseudomonadati</taxon>
        <taxon>Pseudomonadota</taxon>
        <taxon>Gammaproteobacteria</taxon>
        <taxon>Lysobacterales</taxon>
        <taxon>Lysobacteraceae</taxon>
        <taxon>Lysobacter</taxon>
    </lineage>
</organism>
<dbReference type="Gene3D" id="3.10.450.590">
    <property type="match status" value="1"/>
</dbReference>
<comment type="caution">
    <text evidence="4">The sequence shown here is derived from an EMBL/GenBank/DDBJ whole genome shotgun (WGS) entry which is preliminary data.</text>
</comment>
<dbReference type="Gene3D" id="3.40.50.1820">
    <property type="entry name" value="alpha/beta hydrolase"/>
    <property type="match status" value="1"/>
</dbReference>
<accession>A0ABW2YEW4</accession>
<keyword evidence="1 4" id="KW-0378">Hydrolase</keyword>
<evidence type="ECO:0000259" key="2">
    <source>
        <dbReference type="Pfam" id="PF12146"/>
    </source>
</evidence>
<evidence type="ECO:0000313" key="5">
    <source>
        <dbReference type="Proteomes" id="UP001597110"/>
    </source>
</evidence>
<gene>
    <name evidence="4" type="ORF">ACFQ0E_13835</name>
</gene>
<proteinExistence type="predicted"/>
<dbReference type="InterPro" id="IPR024981">
    <property type="entry name" value="DUF3887"/>
</dbReference>
<evidence type="ECO:0000256" key="1">
    <source>
        <dbReference type="ARBA" id="ARBA00022801"/>
    </source>
</evidence>
<dbReference type="Pfam" id="PF13026">
    <property type="entry name" value="DUF3887"/>
    <property type="match status" value="1"/>
</dbReference>
<feature type="domain" description="DUF3887" evidence="3">
    <location>
        <begin position="68"/>
        <end position="157"/>
    </location>
</feature>